<sequence>MSCRLLPIKIHYLLKQLTGAFAANKLYYSFTMYYLQNLVEESIWPMLAKESLKALGGLGSAFPWRKISSLRGLQIRGAQKAFVALCLLTVAGTSLLTQKLASVIRFDMSFSGWGSSSRTNFRTQIEADIRPFRGLLLGLFFVTTGTSIDMQLLIREWPNVLSLLAGLIVIKTLIITAIGPRVGLTLQESIRIGLLLSQGGEFGFVVFSWQKKIDGSVNFDASEPVVIVGFGQKAQTSRKLGFPVLYVGWLPSSSLQSAGINSPKADGHVYKTRTLEAFSEFVLPSCNSHICPCSGHDASVGSEESRQVYSLAPSLKGFGVMSDDVKVTDLVGVRTLSNNDQSQMVKQTSERSTLKSPAGTELSCDDKLHLDDEEAKGVLYCEIDTGINVQSYPDRVDVNDPVGVGNEEP</sequence>
<dbReference type="InterPro" id="IPR038770">
    <property type="entry name" value="Na+/solute_symporter_sf"/>
</dbReference>
<reference evidence="7" key="1">
    <citation type="submission" date="2020-06" db="EMBL/GenBank/DDBJ databases">
        <authorList>
            <person name="Li T."/>
            <person name="Hu X."/>
            <person name="Zhang T."/>
            <person name="Song X."/>
            <person name="Zhang H."/>
            <person name="Dai N."/>
            <person name="Sheng W."/>
            <person name="Hou X."/>
            <person name="Wei L."/>
        </authorList>
    </citation>
    <scope>NUCLEOTIDE SEQUENCE</scope>
    <source>
        <strain evidence="7">K16</strain>
        <tissue evidence="7">Leaf</tissue>
    </source>
</reference>
<organism evidence="7 8">
    <name type="scientific">Sesamum angolense</name>
    <dbReference type="NCBI Taxonomy" id="2727404"/>
    <lineage>
        <taxon>Eukaryota</taxon>
        <taxon>Viridiplantae</taxon>
        <taxon>Streptophyta</taxon>
        <taxon>Embryophyta</taxon>
        <taxon>Tracheophyta</taxon>
        <taxon>Spermatophyta</taxon>
        <taxon>Magnoliopsida</taxon>
        <taxon>eudicotyledons</taxon>
        <taxon>Gunneridae</taxon>
        <taxon>Pentapetalae</taxon>
        <taxon>asterids</taxon>
        <taxon>lamiids</taxon>
        <taxon>Lamiales</taxon>
        <taxon>Pedaliaceae</taxon>
        <taxon>Sesamum</taxon>
    </lineage>
</organism>
<name>A0AAE1T0N1_9LAMI</name>
<comment type="subcellular location">
    <subcellularLocation>
        <location evidence="1">Membrane</location>
        <topology evidence="1">Multi-pass membrane protein</topology>
    </subcellularLocation>
</comment>
<keyword evidence="2" id="KW-0812">Transmembrane</keyword>
<evidence type="ECO:0000256" key="2">
    <source>
        <dbReference type="ARBA" id="ARBA00022692"/>
    </source>
</evidence>
<keyword evidence="3" id="KW-1133">Transmembrane helix</keyword>
<dbReference type="Proteomes" id="UP001289374">
    <property type="component" value="Unassembled WGS sequence"/>
</dbReference>
<dbReference type="Pfam" id="PF00999">
    <property type="entry name" value="Na_H_Exchanger"/>
    <property type="match status" value="1"/>
</dbReference>
<dbReference type="GO" id="GO:0016020">
    <property type="term" value="C:membrane"/>
    <property type="evidence" value="ECO:0007669"/>
    <property type="project" value="UniProtKB-SubCell"/>
</dbReference>
<dbReference type="GO" id="GO:0009507">
    <property type="term" value="C:chloroplast"/>
    <property type="evidence" value="ECO:0007669"/>
    <property type="project" value="TreeGrafter"/>
</dbReference>
<keyword evidence="8" id="KW-1185">Reference proteome</keyword>
<feature type="region of interest" description="Disordered" evidence="5">
    <location>
        <begin position="341"/>
        <end position="360"/>
    </location>
</feature>
<accession>A0AAE1T0N1</accession>
<keyword evidence="4" id="KW-0472">Membrane</keyword>
<evidence type="ECO:0000313" key="7">
    <source>
        <dbReference type="EMBL" id="KAK4380863.1"/>
    </source>
</evidence>
<evidence type="ECO:0000256" key="4">
    <source>
        <dbReference type="ARBA" id="ARBA00023136"/>
    </source>
</evidence>
<dbReference type="GO" id="GO:0015297">
    <property type="term" value="F:antiporter activity"/>
    <property type="evidence" value="ECO:0007669"/>
    <property type="project" value="InterPro"/>
</dbReference>
<evidence type="ECO:0000256" key="5">
    <source>
        <dbReference type="SAM" id="MobiDB-lite"/>
    </source>
</evidence>
<dbReference type="InterPro" id="IPR006153">
    <property type="entry name" value="Cation/H_exchanger_TM"/>
</dbReference>
<proteinExistence type="predicted"/>
<evidence type="ECO:0000256" key="1">
    <source>
        <dbReference type="ARBA" id="ARBA00004141"/>
    </source>
</evidence>
<dbReference type="GO" id="GO:1902600">
    <property type="term" value="P:proton transmembrane transport"/>
    <property type="evidence" value="ECO:0007669"/>
    <property type="project" value="InterPro"/>
</dbReference>
<reference evidence="7" key="2">
    <citation type="journal article" date="2024" name="Plant">
        <title>Genomic evolution and insights into agronomic trait innovations of Sesamum species.</title>
        <authorList>
            <person name="Miao H."/>
            <person name="Wang L."/>
            <person name="Qu L."/>
            <person name="Liu H."/>
            <person name="Sun Y."/>
            <person name="Le M."/>
            <person name="Wang Q."/>
            <person name="Wei S."/>
            <person name="Zheng Y."/>
            <person name="Lin W."/>
            <person name="Duan Y."/>
            <person name="Cao H."/>
            <person name="Xiong S."/>
            <person name="Wang X."/>
            <person name="Wei L."/>
            <person name="Li C."/>
            <person name="Ma Q."/>
            <person name="Ju M."/>
            <person name="Zhao R."/>
            <person name="Li G."/>
            <person name="Mu C."/>
            <person name="Tian Q."/>
            <person name="Mei H."/>
            <person name="Zhang T."/>
            <person name="Gao T."/>
            <person name="Zhang H."/>
        </authorList>
    </citation>
    <scope>NUCLEOTIDE SEQUENCE</scope>
    <source>
        <strain evidence="7">K16</strain>
    </source>
</reference>
<dbReference type="PANTHER" id="PTHR46157">
    <property type="entry name" value="K(+) EFFLUX ANTIPORTER 3, CHLOROPLASTIC"/>
    <property type="match status" value="1"/>
</dbReference>
<evidence type="ECO:0000313" key="8">
    <source>
        <dbReference type="Proteomes" id="UP001289374"/>
    </source>
</evidence>
<dbReference type="Gene3D" id="1.20.1530.20">
    <property type="match status" value="1"/>
</dbReference>
<protein>
    <submittedName>
        <fullName evidence="7">K(+) efflux antiporter 3, chloroplastic</fullName>
    </submittedName>
</protein>
<dbReference type="AlphaFoldDB" id="A0AAE1T0N1"/>
<dbReference type="PANTHER" id="PTHR46157:SF4">
    <property type="entry name" value="K(+) EFFLUX ANTIPORTER 3, CHLOROPLASTIC"/>
    <property type="match status" value="1"/>
</dbReference>
<evidence type="ECO:0000259" key="6">
    <source>
        <dbReference type="Pfam" id="PF00999"/>
    </source>
</evidence>
<dbReference type="EMBL" id="JACGWL010001010">
    <property type="protein sequence ID" value="KAK4380863.1"/>
    <property type="molecule type" value="Genomic_DNA"/>
</dbReference>
<gene>
    <name evidence="7" type="ORF">Sango_3026500</name>
</gene>
<comment type="caution">
    <text evidence="7">The sequence shown here is derived from an EMBL/GenBank/DDBJ whole genome shotgun (WGS) entry which is preliminary data.</text>
</comment>
<feature type="domain" description="Cation/H+ exchanger transmembrane" evidence="6">
    <location>
        <begin position="30"/>
        <end position="208"/>
    </location>
</feature>
<evidence type="ECO:0000256" key="3">
    <source>
        <dbReference type="ARBA" id="ARBA00022989"/>
    </source>
</evidence>